<dbReference type="Gene3D" id="3.40.390.10">
    <property type="entry name" value="Collagenase (Catalytic Domain)"/>
    <property type="match status" value="1"/>
</dbReference>
<dbReference type="AlphaFoldDB" id="A0A172U0W5"/>
<dbReference type="InterPro" id="IPR024653">
    <property type="entry name" value="Peptidase_M10/M27/M57"/>
</dbReference>
<accession>A0A172U0W5</accession>
<dbReference type="Proteomes" id="UP000077177">
    <property type="component" value="Chromosome"/>
</dbReference>
<dbReference type="PATRIC" id="fig|1492898.3.peg.4915"/>
<dbReference type="RefSeq" id="WP_066408079.1">
    <property type="nucleotide sequence ID" value="NZ_CP011390.1"/>
</dbReference>
<keyword evidence="1" id="KW-0732">Signal</keyword>
<evidence type="ECO:0000256" key="1">
    <source>
        <dbReference type="SAM" id="SignalP"/>
    </source>
</evidence>
<dbReference type="PROSITE" id="PS51257">
    <property type="entry name" value="PROKAR_LIPOPROTEIN"/>
    <property type="match status" value="1"/>
</dbReference>
<proteinExistence type="predicted"/>
<feature type="chain" id="PRO_5008001531" description="Protease" evidence="1">
    <location>
        <begin position="23"/>
        <end position="275"/>
    </location>
</feature>
<keyword evidence="3" id="KW-1185">Reference proteome</keyword>
<name>A0A172U0W5_9BACT</name>
<sequence>MKKIIRTFAAVCVAAMTLTACSKDVKNVESNDISESTLTQIKALGFSTDGAQKVAGGYLVEGDIVLNDATLSSNPNSPNMVVAKEEQYRTFNLVSTSKHPVIKVALNNSSSQHEAAFSASLDEAIRRYNAEGLTVSFQRVTTGADITVVAFYEVSNTLGSSGFPTSTGDPYNQVQMNTYHYSTGTTTTNVNYIATIMAHELGHCIGFRHTDYMNRAYSCGGRKQNEGQANTGVGAVYIPGTPTSGDPNSWMLACVGSNVDRPFNANDKIALSYVY</sequence>
<organism evidence="2 3">
    <name type="scientific">Flavisolibacter tropicus</name>
    <dbReference type="NCBI Taxonomy" id="1492898"/>
    <lineage>
        <taxon>Bacteria</taxon>
        <taxon>Pseudomonadati</taxon>
        <taxon>Bacteroidota</taxon>
        <taxon>Chitinophagia</taxon>
        <taxon>Chitinophagales</taxon>
        <taxon>Chitinophagaceae</taxon>
        <taxon>Flavisolibacter</taxon>
    </lineage>
</organism>
<reference evidence="3" key="1">
    <citation type="submission" date="2015-01" db="EMBL/GenBank/DDBJ databases">
        <title>Flavisolibacter sp./LCS9/ whole genome sequencing.</title>
        <authorList>
            <person name="Kim M.K."/>
            <person name="Srinivasan S."/>
            <person name="Lee J.-J."/>
        </authorList>
    </citation>
    <scope>NUCLEOTIDE SEQUENCE [LARGE SCALE GENOMIC DNA]</scope>
    <source>
        <strain evidence="3">LCS9</strain>
    </source>
</reference>
<feature type="signal peptide" evidence="1">
    <location>
        <begin position="1"/>
        <end position="22"/>
    </location>
</feature>
<evidence type="ECO:0000313" key="2">
    <source>
        <dbReference type="EMBL" id="ANE52862.1"/>
    </source>
</evidence>
<dbReference type="OrthoDB" id="785995at2"/>
<dbReference type="KEGG" id="fla:SY85_22655"/>
<gene>
    <name evidence="2" type="ORF">SY85_22655</name>
</gene>
<dbReference type="InterPro" id="IPR024079">
    <property type="entry name" value="MetalloPept_cat_dom_sf"/>
</dbReference>
<evidence type="ECO:0000313" key="3">
    <source>
        <dbReference type="Proteomes" id="UP000077177"/>
    </source>
</evidence>
<evidence type="ECO:0008006" key="4">
    <source>
        <dbReference type="Google" id="ProtNLM"/>
    </source>
</evidence>
<dbReference type="STRING" id="1492898.SY85_22655"/>
<dbReference type="EMBL" id="CP011390">
    <property type="protein sequence ID" value="ANE52862.1"/>
    <property type="molecule type" value="Genomic_DNA"/>
</dbReference>
<reference evidence="2 3" key="2">
    <citation type="journal article" date="2016" name="Int. J. Syst. Evol. Microbiol.">
        <title>Flavisolibacter tropicus sp. nov., isolated from tropical soil.</title>
        <authorList>
            <person name="Lee J.J."/>
            <person name="Kang M.S."/>
            <person name="Kim G.S."/>
            <person name="Lee C.S."/>
            <person name="Lim S."/>
            <person name="Lee J."/>
            <person name="Roh S.H."/>
            <person name="Kang H."/>
            <person name="Ha J.M."/>
            <person name="Bae S."/>
            <person name="Jung H.Y."/>
            <person name="Kim M.K."/>
        </authorList>
    </citation>
    <scope>NUCLEOTIDE SEQUENCE [LARGE SCALE GENOMIC DNA]</scope>
    <source>
        <strain evidence="2 3">LCS9</strain>
    </source>
</reference>
<protein>
    <recommendedName>
        <fullName evidence="4">Protease</fullName>
    </recommendedName>
</protein>
<dbReference type="GO" id="GO:0008237">
    <property type="term" value="F:metallopeptidase activity"/>
    <property type="evidence" value="ECO:0007669"/>
    <property type="project" value="InterPro"/>
</dbReference>
<dbReference type="SUPFAM" id="SSF55486">
    <property type="entry name" value="Metalloproteases ('zincins'), catalytic domain"/>
    <property type="match status" value="1"/>
</dbReference>
<dbReference type="Pfam" id="PF12388">
    <property type="entry name" value="Peptidase_M57"/>
    <property type="match status" value="1"/>
</dbReference>